<proteinExistence type="predicted"/>
<dbReference type="SUPFAM" id="SSF51182">
    <property type="entry name" value="RmlC-like cupins"/>
    <property type="match status" value="1"/>
</dbReference>
<dbReference type="RefSeq" id="WP_179794343.1">
    <property type="nucleotide sequence ID" value="NZ_BAABHP010000021.1"/>
</dbReference>
<sequence length="233" mass="25305">MTSPHSLTAAPVLRGAVAARPDDLDELAARVTDVAGNPSFAVLLANLPYSPGALAEIAARSYWHSNGFAKIVLATDDDGEDGGKLRLHVWPEALDDAPRGESDPHGHRWDFASTVLVGKGFDVVEYQLVEQGGDLYGGYEYDPRTGLRGGIEVQLQAGPSLLRPVGDVYRCPTDVLHTVEPRGRGVAATLVLQGPVVHDSTWVYRREPLRYGRPRALRPDEVARLVTLVLNRL</sequence>
<name>A0A7Y9DWA8_9PSEU</name>
<organism evidence="1 2">
    <name type="scientific">Actinomycetospora corticicola</name>
    <dbReference type="NCBI Taxonomy" id="663602"/>
    <lineage>
        <taxon>Bacteria</taxon>
        <taxon>Bacillati</taxon>
        <taxon>Actinomycetota</taxon>
        <taxon>Actinomycetes</taxon>
        <taxon>Pseudonocardiales</taxon>
        <taxon>Pseudonocardiaceae</taxon>
        <taxon>Actinomycetospora</taxon>
    </lineage>
</organism>
<accession>A0A7Y9DWA8</accession>
<dbReference type="AlphaFoldDB" id="A0A7Y9DWA8"/>
<dbReference type="Proteomes" id="UP000535890">
    <property type="component" value="Unassembled WGS sequence"/>
</dbReference>
<protein>
    <submittedName>
        <fullName evidence="1">Uncharacterized protein</fullName>
    </submittedName>
</protein>
<keyword evidence="2" id="KW-1185">Reference proteome</keyword>
<evidence type="ECO:0000313" key="2">
    <source>
        <dbReference type="Proteomes" id="UP000535890"/>
    </source>
</evidence>
<dbReference type="InterPro" id="IPR011051">
    <property type="entry name" value="RmlC_Cupin_sf"/>
</dbReference>
<gene>
    <name evidence="1" type="ORF">BJ983_002810</name>
</gene>
<evidence type="ECO:0000313" key="1">
    <source>
        <dbReference type="EMBL" id="NYD36708.1"/>
    </source>
</evidence>
<dbReference type="EMBL" id="JACCBN010000001">
    <property type="protein sequence ID" value="NYD36708.1"/>
    <property type="molecule type" value="Genomic_DNA"/>
</dbReference>
<reference evidence="1 2" key="1">
    <citation type="submission" date="2020-07" db="EMBL/GenBank/DDBJ databases">
        <title>Sequencing the genomes of 1000 actinobacteria strains.</title>
        <authorList>
            <person name="Klenk H.-P."/>
        </authorList>
    </citation>
    <scope>NUCLEOTIDE SEQUENCE [LARGE SCALE GENOMIC DNA]</scope>
    <source>
        <strain evidence="1 2">DSM 45772</strain>
    </source>
</reference>
<comment type="caution">
    <text evidence="1">The sequence shown here is derived from an EMBL/GenBank/DDBJ whole genome shotgun (WGS) entry which is preliminary data.</text>
</comment>